<feature type="compositionally biased region" description="Gly residues" evidence="8">
    <location>
        <begin position="218"/>
        <end position="233"/>
    </location>
</feature>
<feature type="compositionally biased region" description="Low complexity" evidence="8">
    <location>
        <begin position="256"/>
        <end position="267"/>
    </location>
</feature>
<evidence type="ECO:0000256" key="7">
    <source>
        <dbReference type="RuleBase" id="RU363059"/>
    </source>
</evidence>
<feature type="region of interest" description="Disordered" evidence="8">
    <location>
        <begin position="214"/>
        <end position="273"/>
    </location>
</feature>
<keyword evidence="5 7" id="KW-1133">Transmembrane helix</keyword>
<sequence>MDKILAELDKIPSVTRFLTGSHIGITGAVLMNSLSPYRVLYVAKAVFRELSVAKTSMSDIDGLLSGGGINFIFEIAMLYRTMDGLETGPYARKSGDLAWQLLVACAAIVATSYPVKSFLFFRPLLLCVTYVSSYLAPPGSQTSLFGLITFPVKYMPYMMLGFDLLMGGPQAAAQSLPGALVGHLWWWGVWGDQAGRPGPYAHYGRAPRWLAQRLGDTSGPGGQANAGNAGGGVHVVPPRTRINTNAPAGGSGSGSSGSSTGHSWGSGQRLGNS</sequence>
<keyword evidence="10" id="KW-1185">Reference proteome</keyword>
<comment type="subcellular location">
    <subcellularLocation>
        <location evidence="1 7">Endoplasmic reticulum membrane</location>
        <topology evidence="1 7">Multi-pass membrane protein</topology>
    </subcellularLocation>
</comment>
<feature type="transmembrane region" description="Helical" evidence="7">
    <location>
        <begin position="20"/>
        <end position="41"/>
    </location>
</feature>
<comment type="similarity">
    <text evidence="2 7">Belongs to the derlin family.</text>
</comment>
<evidence type="ECO:0000256" key="5">
    <source>
        <dbReference type="ARBA" id="ARBA00022989"/>
    </source>
</evidence>
<proteinExistence type="inferred from homology"/>
<name>A0ABR3ENL4_9AGAR</name>
<evidence type="ECO:0000256" key="3">
    <source>
        <dbReference type="ARBA" id="ARBA00022692"/>
    </source>
</evidence>
<organism evidence="9 10">
    <name type="scientific">Marasmius crinis-equi</name>
    <dbReference type="NCBI Taxonomy" id="585013"/>
    <lineage>
        <taxon>Eukaryota</taxon>
        <taxon>Fungi</taxon>
        <taxon>Dikarya</taxon>
        <taxon>Basidiomycota</taxon>
        <taxon>Agaricomycotina</taxon>
        <taxon>Agaricomycetes</taxon>
        <taxon>Agaricomycetidae</taxon>
        <taxon>Agaricales</taxon>
        <taxon>Marasmiineae</taxon>
        <taxon>Marasmiaceae</taxon>
        <taxon>Marasmius</taxon>
    </lineage>
</organism>
<evidence type="ECO:0000313" key="10">
    <source>
        <dbReference type="Proteomes" id="UP001465976"/>
    </source>
</evidence>
<dbReference type="PANTHER" id="PTHR11009">
    <property type="entry name" value="DER1-LIKE PROTEIN, DERLIN"/>
    <property type="match status" value="1"/>
</dbReference>
<evidence type="ECO:0000256" key="4">
    <source>
        <dbReference type="ARBA" id="ARBA00022824"/>
    </source>
</evidence>
<keyword evidence="6 7" id="KW-0472">Membrane</keyword>
<comment type="function">
    <text evidence="7">May be involved in the degradation of misfolded endoplasmic reticulum (ER) luminal proteins.</text>
</comment>
<evidence type="ECO:0000256" key="8">
    <source>
        <dbReference type="SAM" id="MobiDB-lite"/>
    </source>
</evidence>
<dbReference type="Proteomes" id="UP001465976">
    <property type="component" value="Unassembled WGS sequence"/>
</dbReference>
<evidence type="ECO:0000256" key="6">
    <source>
        <dbReference type="ARBA" id="ARBA00023136"/>
    </source>
</evidence>
<gene>
    <name evidence="9" type="ORF">V5O48_017579</name>
</gene>
<keyword evidence="3 7" id="KW-0812">Transmembrane</keyword>
<feature type="transmembrane region" description="Helical" evidence="7">
    <location>
        <begin position="62"/>
        <end position="82"/>
    </location>
</feature>
<evidence type="ECO:0000256" key="1">
    <source>
        <dbReference type="ARBA" id="ARBA00004477"/>
    </source>
</evidence>
<dbReference type="InterPro" id="IPR007599">
    <property type="entry name" value="DER1"/>
</dbReference>
<evidence type="ECO:0000313" key="9">
    <source>
        <dbReference type="EMBL" id="KAL0564469.1"/>
    </source>
</evidence>
<accession>A0ABR3ENL4</accession>
<keyword evidence="4 7" id="KW-0256">Endoplasmic reticulum</keyword>
<evidence type="ECO:0000256" key="2">
    <source>
        <dbReference type="ARBA" id="ARBA00008917"/>
    </source>
</evidence>
<comment type="caution">
    <text evidence="9">The sequence shown here is derived from an EMBL/GenBank/DDBJ whole genome shotgun (WGS) entry which is preliminary data.</text>
</comment>
<reference evidence="9 10" key="1">
    <citation type="submission" date="2024-02" db="EMBL/GenBank/DDBJ databases">
        <title>A draft genome for the cacao thread blight pathogen Marasmius crinis-equi.</title>
        <authorList>
            <person name="Cohen S.P."/>
            <person name="Baruah I.K."/>
            <person name="Amoako-Attah I."/>
            <person name="Bukari Y."/>
            <person name="Meinhardt L.W."/>
            <person name="Bailey B.A."/>
        </authorList>
    </citation>
    <scope>NUCLEOTIDE SEQUENCE [LARGE SCALE GENOMIC DNA]</scope>
    <source>
        <strain evidence="9 10">GH-76</strain>
    </source>
</reference>
<protein>
    <recommendedName>
        <fullName evidence="7">Derlin</fullName>
    </recommendedName>
</protein>
<dbReference type="EMBL" id="JBAHYK010002764">
    <property type="protein sequence ID" value="KAL0564469.1"/>
    <property type="molecule type" value="Genomic_DNA"/>
</dbReference>
<feature type="transmembrane region" description="Helical" evidence="7">
    <location>
        <begin position="97"/>
        <end position="115"/>
    </location>
</feature>
<comment type="caution">
    <text evidence="7">Lacks conserved residue(s) required for the propagation of feature annotation.</text>
</comment>
<dbReference type="Pfam" id="PF04511">
    <property type="entry name" value="DER1"/>
    <property type="match status" value="1"/>
</dbReference>